<dbReference type="GO" id="GO:0097345">
    <property type="term" value="P:mitochondrial outer membrane permeabilization"/>
    <property type="evidence" value="ECO:0007669"/>
    <property type="project" value="TreeGrafter"/>
</dbReference>
<evidence type="ECO:0000313" key="12">
    <source>
        <dbReference type="Proteomes" id="UP000030665"/>
    </source>
</evidence>
<evidence type="ECO:0000256" key="5">
    <source>
        <dbReference type="ARBA" id="ARBA00022703"/>
    </source>
</evidence>
<comment type="subcellular location">
    <subcellularLocation>
        <location evidence="1">Membrane</location>
        <topology evidence="1">Single-pass membrane protein</topology>
    </subcellularLocation>
    <subcellularLocation>
        <location evidence="2">Mitochondrion membrane</location>
    </subcellularLocation>
</comment>
<dbReference type="GO" id="GO:0042802">
    <property type="term" value="F:identical protein binding"/>
    <property type="evidence" value="ECO:0007669"/>
    <property type="project" value="UniProtKB-ARBA"/>
</dbReference>
<dbReference type="EMBL" id="HG806465">
    <property type="protein sequence ID" value="CDW58962.1"/>
    <property type="molecule type" value="Genomic_DNA"/>
</dbReference>
<dbReference type="PANTHER" id="PTHR15186">
    <property type="entry name" value="RE48077P"/>
    <property type="match status" value="1"/>
</dbReference>
<feature type="transmembrane region" description="Helical" evidence="10">
    <location>
        <begin position="164"/>
        <end position="192"/>
    </location>
</feature>
<keyword evidence="6 10" id="KW-1133">Transmembrane helix</keyword>
<gene>
    <name evidence="11" type="ORF">TTRE_0000729101</name>
</gene>
<dbReference type="OrthoDB" id="5857140at2759"/>
<dbReference type="GO" id="GO:0005741">
    <property type="term" value="C:mitochondrial outer membrane"/>
    <property type="evidence" value="ECO:0007669"/>
    <property type="project" value="TreeGrafter"/>
</dbReference>
<dbReference type="InterPro" id="IPR010548">
    <property type="entry name" value="BNIP3"/>
</dbReference>
<dbReference type="GO" id="GO:0043065">
    <property type="term" value="P:positive regulation of apoptotic process"/>
    <property type="evidence" value="ECO:0007669"/>
    <property type="project" value="InterPro"/>
</dbReference>
<sequence length="206" mass="23146">MSGITTGRQPMADEPVEVQDEETHRDIGWIDLTTGDSECGSSFTLLTDSNAVAEAQQRSSASSCRGGSRQSPKSTQSAVVELESSLENVKYHLVRQFSAQRLKNVWMQDWSSRPEASPPHFYRCLRRDNVVYTPPNSPFCGEELSTTTRYRFSLRHSSLIRHEWFSVEVISVFICGHVLSFILGLCIGLCLCRCRRGITGHSDKIL</sequence>
<accession>A0A077ZEY8</accession>
<evidence type="ECO:0000313" key="11">
    <source>
        <dbReference type="EMBL" id="CDW58962.1"/>
    </source>
</evidence>
<comment type="similarity">
    <text evidence="3">Belongs to the NIP3 family.</text>
</comment>
<reference evidence="11" key="1">
    <citation type="submission" date="2014-01" db="EMBL/GenBank/DDBJ databases">
        <authorList>
            <person name="Aslett M."/>
        </authorList>
    </citation>
    <scope>NUCLEOTIDE SEQUENCE</scope>
</reference>
<dbReference type="PANTHER" id="PTHR15186:SF5">
    <property type="entry name" value="BNIP3, ISOFORM A"/>
    <property type="match status" value="1"/>
</dbReference>
<keyword evidence="4 10" id="KW-0812">Transmembrane</keyword>
<organism evidence="11 12">
    <name type="scientific">Trichuris trichiura</name>
    <name type="common">Whipworm</name>
    <name type="synonym">Trichocephalus trichiurus</name>
    <dbReference type="NCBI Taxonomy" id="36087"/>
    <lineage>
        <taxon>Eukaryota</taxon>
        <taxon>Metazoa</taxon>
        <taxon>Ecdysozoa</taxon>
        <taxon>Nematoda</taxon>
        <taxon>Enoplea</taxon>
        <taxon>Dorylaimia</taxon>
        <taxon>Trichinellida</taxon>
        <taxon>Trichuridae</taxon>
        <taxon>Trichuris</taxon>
    </lineage>
</organism>
<keyword evidence="8 10" id="KW-0472">Membrane</keyword>
<evidence type="ECO:0000256" key="10">
    <source>
        <dbReference type="SAM" id="Phobius"/>
    </source>
</evidence>
<evidence type="ECO:0000256" key="3">
    <source>
        <dbReference type="ARBA" id="ARBA00007710"/>
    </source>
</evidence>
<evidence type="ECO:0000256" key="9">
    <source>
        <dbReference type="SAM" id="MobiDB-lite"/>
    </source>
</evidence>
<keyword evidence="7" id="KW-0496">Mitochondrion</keyword>
<dbReference type="GO" id="GO:0005634">
    <property type="term" value="C:nucleus"/>
    <property type="evidence" value="ECO:0007669"/>
    <property type="project" value="TreeGrafter"/>
</dbReference>
<dbReference type="AlphaFoldDB" id="A0A077ZEY8"/>
<keyword evidence="5" id="KW-0053">Apoptosis</keyword>
<evidence type="ECO:0000256" key="4">
    <source>
        <dbReference type="ARBA" id="ARBA00022692"/>
    </source>
</evidence>
<keyword evidence="12" id="KW-1185">Reference proteome</keyword>
<name>A0A077ZEY8_TRITR</name>
<dbReference type="STRING" id="36087.A0A077ZEY8"/>
<protein>
    <submittedName>
        <fullName evidence="11">Bcl 2:adenovirus E1B 19K interacting protein 3</fullName>
    </submittedName>
</protein>
<dbReference type="Pfam" id="PF06553">
    <property type="entry name" value="BNIP3"/>
    <property type="match status" value="1"/>
</dbReference>
<dbReference type="Proteomes" id="UP000030665">
    <property type="component" value="Unassembled WGS sequence"/>
</dbReference>
<evidence type="ECO:0000256" key="2">
    <source>
        <dbReference type="ARBA" id="ARBA00004325"/>
    </source>
</evidence>
<proteinExistence type="inferred from homology"/>
<evidence type="ECO:0000256" key="1">
    <source>
        <dbReference type="ARBA" id="ARBA00004167"/>
    </source>
</evidence>
<evidence type="ECO:0000256" key="7">
    <source>
        <dbReference type="ARBA" id="ARBA00023128"/>
    </source>
</evidence>
<feature type="region of interest" description="Disordered" evidence="9">
    <location>
        <begin position="57"/>
        <end position="76"/>
    </location>
</feature>
<feature type="compositionally biased region" description="Low complexity" evidence="9">
    <location>
        <begin position="57"/>
        <end position="71"/>
    </location>
</feature>
<evidence type="ECO:0000256" key="6">
    <source>
        <dbReference type="ARBA" id="ARBA00022989"/>
    </source>
</evidence>
<evidence type="ECO:0000256" key="8">
    <source>
        <dbReference type="ARBA" id="ARBA00023136"/>
    </source>
</evidence>
<reference evidence="11" key="2">
    <citation type="submission" date="2014-03" db="EMBL/GenBank/DDBJ databases">
        <title>The whipworm genome and dual-species transcriptomics of an intimate host-pathogen interaction.</title>
        <authorList>
            <person name="Foth B.J."/>
            <person name="Tsai I.J."/>
            <person name="Reid A.J."/>
            <person name="Bancroft A.J."/>
            <person name="Nichol S."/>
            <person name="Tracey A."/>
            <person name="Holroyd N."/>
            <person name="Cotton J.A."/>
            <person name="Stanley E.J."/>
            <person name="Zarowiecki M."/>
            <person name="Liu J.Z."/>
            <person name="Huckvale T."/>
            <person name="Cooper P.J."/>
            <person name="Grencis R.K."/>
            <person name="Berriman M."/>
        </authorList>
    </citation>
    <scope>NUCLEOTIDE SEQUENCE [LARGE SCALE GENOMIC DNA]</scope>
</reference>
<feature type="region of interest" description="Disordered" evidence="9">
    <location>
        <begin position="1"/>
        <end position="26"/>
    </location>
</feature>